<keyword evidence="2" id="KW-1185">Reference proteome</keyword>
<evidence type="ECO:0000313" key="1">
    <source>
        <dbReference type="EMBL" id="GAA5076609.1"/>
    </source>
</evidence>
<proteinExistence type="predicted"/>
<reference evidence="2" key="1">
    <citation type="journal article" date="2019" name="Int. J. Syst. Evol. Microbiol.">
        <title>The Global Catalogue of Microorganisms (GCM) 10K type strain sequencing project: providing services to taxonomists for standard genome sequencing and annotation.</title>
        <authorList>
            <consortium name="The Broad Institute Genomics Platform"/>
            <consortium name="The Broad Institute Genome Sequencing Center for Infectious Disease"/>
            <person name="Wu L."/>
            <person name="Ma J."/>
        </authorList>
    </citation>
    <scope>NUCLEOTIDE SEQUENCE [LARGE SCALE GENOMIC DNA]</scope>
    <source>
        <strain evidence="2">JCM 19212</strain>
    </source>
</reference>
<accession>A0ABP9LGQ4</accession>
<sequence>MKRWPDAIEAIETVLAKSPDHTQALLQLSYLNSIGGHYRMAHRHTVQCPPKWTRYERWLGPLREHLKD</sequence>
<dbReference type="Proteomes" id="UP001501083">
    <property type="component" value="Unassembled WGS sequence"/>
</dbReference>
<comment type="caution">
    <text evidence="1">The sequence shown here is derived from an EMBL/GenBank/DDBJ whole genome shotgun (WGS) entry which is preliminary data.</text>
</comment>
<organism evidence="1 2">
    <name type="scientific">Lysobacter panacisoli</name>
    <dbReference type="NCBI Taxonomy" id="1255263"/>
    <lineage>
        <taxon>Bacteria</taxon>
        <taxon>Pseudomonadati</taxon>
        <taxon>Pseudomonadota</taxon>
        <taxon>Gammaproteobacteria</taxon>
        <taxon>Lysobacterales</taxon>
        <taxon>Lysobacteraceae</taxon>
        <taxon>Lysobacter</taxon>
    </lineage>
</organism>
<name>A0ABP9LGQ4_9GAMM</name>
<gene>
    <name evidence="1" type="ORF">GCM10025759_21430</name>
</gene>
<dbReference type="EMBL" id="BAABKY010000002">
    <property type="protein sequence ID" value="GAA5076609.1"/>
    <property type="molecule type" value="Genomic_DNA"/>
</dbReference>
<evidence type="ECO:0000313" key="2">
    <source>
        <dbReference type="Proteomes" id="UP001501083"/>
    </source>
</evidence>
<dbReference type="RefSeq" id="WP_158985343.1">
    <property type="nucleotide sequence ID" value="NZ_BAABKY010000002.1"/>
</dbReference>
<protein>
    <recommendedName>
        <fullName evidence="3">Tetratricopeptide repeat protein</fullName>
    </recommendedName>
</protein>
<evidence type="ECO:0008006" key="3">
    <source>
        <dbReference type="Google" id="ProtNLM"/>
    </source>
</evidence>